<accession>A0A087BJY0</accession>
<evidence type="ECO:0000256" key="1">
    <source>
        <dbReference type="ARBA" id="ARBA00001933"/>
    </source>
</evidence>
<keyword evidence="2 5" id="KW-0032">Aminotransferase</keyword>
<protein>
    <submittedName>
        <fullName evidence="5">Putative LL-diaminopimelate aminotransferase</fullName>
        <ecNumber evidence="5">2.6.1.83</ecNumber>
    </submittedName>
</protein>
<evidence type="ECO:0000313" key="5">
    <source>
        <dbReference type="EMBL" id="KFI71330.1"/>
    </source>
</evidence>
<dbReference type="PANTHER" id="PTHR42832">
    <property type="entry name" value="AMINO ACID AMINOTRANSFERASE"/>
    <property type="match status" value="1"/>
</dbReference>
<evidence type="ECO:0000313" key="6">
    <source>
        <dbReference type="Proteomes" id="UP000029014"/>
    </source>
</evidence>
<evidence type="ECO:0000259" key="4">
    <source>
        <dbReference type="Pfam" id="PF00155"/>
    </source>
</evidence>
<dbReference type="InterPro" id="IPR015422">
    <property type="entry name" value="PyrdxlP-dep_Trfase_small"/>
</dbReference>
<proteinExistence type="predicted"/>
<dbReference type="CDD" id="cd00609">
    <property type="entry name" value="AAT_like"/>
    <property type="match status" value="1"/>
</dbReference>
<comment type="caution">
    <text evidence="5">The sequence shown here is derived from an EMBL/GenBank/DDBJ whole genome shotgun (WGS) entry which is preliminary data.</text>
</comment>
<evidence type="ECO:0000256" key="2">
    <source>
        <dbReference type="ARBA" id="ARBA00022576"/>
    </source>
</evidence>
<reference evidence="5 6" key="1">
    <citation type="submission" date="2014-03" db="EMBL/GenBank/DDBJ databases">
        <title>Genomics of Bifidobacteria.</title>
        <authorList>
            <person name="Ventura M."/>
            <person name="Milani C."/>
            <person name="Lugli G.A."/>
        </authorList>
    </citation>
    <scope>NUCLEOTIDE SEQUENCE [LARGE SCALE GENOMIC DNA]</scope>
    <source>
        <strain evidence="5 6">LMG 11592</strain>
    </source>
</reference>
<evidence type="ECO:0000256" key="3">
    <source>
        <dbReference type="ARBA" id="ARBA00022679"/>
    </source>
</evidence>
<dbReference type="GO" id="GO:0030170">
    <property type="term" value="F:pyridoxal phosphate binding"/>
    <property type="evidence" value="ECO:0007669"/>
    <property type="project" value="InterPro"/>
</dbReference>
<name>A0A087BJY0_9BIFI</name>
<dbReference type="PANTHER" id="PTHR42832:SF3">
    <property type="entry name" value="L-GLUTAMINE--4-(METHYLSULFANYL)-2-OXOBUTANOATE AMINOTRANSFERASE"/>
    <property type="match status" value="1"/>
</dbReference>
<dbReference type="AlphaFoldDB" id="A0A087BJY0"/>
<dbReference type="eggNOG" id="COG0436">
    <property type="taxonomic scope" value="Bacteria"/>
</dbReference>
<organism evidence="5 6">
    <name type="scientific">Bifidobacterium minimum</name>
    <dbReference type="NCBI Taxonomy" id="1693"/>
    <lineage>
        <taxon>Bacteria</taxon>
        <taxon>Bacillati</taxon>
        <taxon>Actinomycetota</taxon>
        <taxon>Actinomycetes</taxon>
        <taxon>Bifidobacteriales</taxon>
        <taxon>Bifidobacteriaceae</taxon>
        <taxon>Bifidobacterium</taxon>
    </lineage>
</organism>
<dbReference type="Pfam" id="PF00155">
    <property type="entry name" value="Aminotran_1_2"/>
    <property type="match status" value="1"/>
</dbReference>
<dbReference type="Gene3D" id="3.90.1150.10">
    <property type="entry name" value="Aspartate Aminotransferase, domain 1"/>
    <property type="match status" value="1"/>
</dbReference>
<sequence>MAAAIAGGLDVIDLSKGNPDGEPPRFMVDAAVGATRDPANFRYPAFDGKPAFLDAVAGWYGREHGVRLDPATQILAVSGASVGISVTIEALIDDGDLVVLVGPYYPQYEGSTAVAGGRIHVVPTDADHDFLPDLDAVPAAVWDEAKLLILNYPNNPTGAAATRELFATAVRIAHRHHLVVVNDFAYAGIGFDETPPLSLLSVPGSEDVAVELCSLSKMYMVAGWRGGFVAGEPTVMKAIKTVHRQTSLLVTTTVQDAGAAGLNSDQSTVRVLARRYRHRYETLRDGLSAAGLHLETARGGLFAWMRAPDGWSDAEFSDWLLHKAQVAVIPGSDFGPTGAGHVRLSLLVPSAVLAKASERIAAARGEAW</sequence>
<dbReference type="Gene3D" id="3.40.640.10">
    <property type="entry name" value="Type I PLP-dependent aspartate aminotransferase-like (Major domain)"/>
    <property type="match status" value="1"/>
</dbReference>
<gene>
    <name evidence="5" type="ORF">BMIN_1552</name>
</gene>
<dbReference type="InterPro" id="IPR004839">
    <property type="entry name" value="Aminotransferase_I/II_large"/>
</dbReference>
<feature type="domain" description="Aminotransferase class I/classII large" evidence="4">
    <location>
        <begin position="10"/>
        <end position="360"/>
    </location>
</feature>
<keyword evidence="6" id="KW-1185">Reference proteome</keyword>
<dbReference type="InterPro" id="IPR015421">
    <property type="entry name" value="PyrdxlP-dep_Trfase_major"/>
</dbReference>
<dbReference type="InterPro" id="IPR050881">
    <property type="entry name" value="LL-DAP_aminotransferase"/>
</dbReference>
<dbReference type="STRING" id="1693.BMIN_1552"/>
<keyword evidence="3 5" id="KW-0808">Transferase</keyword>
<dbReference type="InterPro" id="IPR015424">
    <property type="entry name" value="PyrdxlP-dep_Trfase"/>
</dbReference>
<dbReference type="SUPFAM" id="SSF53383">
    <property type="entry name" value="PLP-dependent transferases"/>
    <property type="match status" value="1"/>
</dbReference>
<dbReference type="Proteomes" id="UP000029014">
    <property type="component" value="Unassembled WGS sequence"/>
</dbReference>
<comment type="cofactor">
    <cofactor evidence="1">
        <name>pyridoxal 5'-phosphate</name>
        <dbReference type="ChEBI" id="CHEBI:597326"/>
    </cofactor>
</comment>
<dbReference type="EC" id="2.6.1.83" evidence="5"/>
<dbReference type="GO" id="GO:0010285">
    <property type="term" value="F:L,L-diaminopimelate aminotransferase activity"/>
    <property type="evidence" value="ECO:0007669"/>
    <property type="project" value="UniProtKB-EC"/>
</dbReference>
<dbReference type="EMBL" id="JGZD01000014">
    <property type="protein sequence ID" value="KFI71330.1"/>
    <property type="molecule type" value="Genomic_DNA"/>
</dbReference>